<evidence type="ECO:0000256" key="1">
    <source>
        <dbReference type="ARBA" id="ARBA00006068"/>
    </source>
</evidence>
<organism evidence="5 6">
    <name type="scientific">Nocardioides anomalus</name>
    <dbReference type="NCBI Taxonomy" id="2712223"/>
    <lineage>
        <taxon>Bacteria</taxon>
        <taxon>Bacillati</taxon>
        <taxon>Actinomycetota</taxon>
        <taxon>Actinomycetes</taxon>
        <taxon>Propionibacteriales</taxon>
        <taxon>Nocardioidaceae</taxon>
        <taxon>Nocardioides</taxon>
    </lineage>
</organism>
<sequence>MPDAAQPPAQPELPPPYRRPKRRARARRTHTVAKVLGATLLTLAMVSGLSVAFLYRHLNGNLNVVSVDDQLTNRPEKVHISAPKQPINILVMGSDSRDCAGCGLDDEAGGGSDTTILFHLSADRQSAYGVSIPRDSLVDRPDCEDEDGKTIPGGSDAMWNAAYTYGGPACTIQQFEQTTGVRVDNYVVVDFGSFKEMVDAVDGVEVCVPQDIDSSEYGITIPAGTRTLDGKEALAYVRVRHGVGDGSDIGRIKRQQAFIGALVAKVISSGTLTRFDRLVRFLNAATKSLTTDIPNIKEMGLVGLQFKNIGLKRIRFITVPFVYSTSQPGRVEWTSDADTLWKRIANDQPLGKLRVGSLGADQVPGSGSTTPTPSGSASGSPSDSPTDSSSPSDSESTTDSPSSTSSPSDDPSDSIDASKDDLEFAGLCT</sequence>
<dbReference type="Proteomes" id="UP000502996">
    <property type="component" value="Chromosome"/>
</dbReference>
<feature type="domain" description="Cell envelope-related transcriptional attenuator" evidence="4">
    <location>
        <begin position="112"/>
        <end position="267"/>
    </location>
</feature>
<comment type="similarity">
    <text evidence="1">Belongs to the LytR/CpsA/Psr (LCP) family.</text>
</comment>
<feature type="compositionally biased region" description="Low complexity" evidence="2">
    <location>
        <begin position="364"/>
        <end position="409"/>
    </location>
</feature>
<dbReference type="PANTHER" id="PTHR33392:SF6">
    <property type="entry name" value="POLYISOPRENYL-TEICHOIC ACID--PEPTIDOGLYCAN TEICHOIC ACID TRANSFERASE TAGU"/>
    <property type="match status" value="1"/>
</dbReference>
<feature type="region of interest" description="Disordered" evidence="2">
    <location>
        <begin position="1"/>
        <end position="27"/>
    </location>
</feature>
<dbReference type="InterPro" id="IPR004474">
    <property type="entry name" value="LytR_CpsA_psr"/>
</dbReference>
<dbReference type="Gene3D" id="3.40.630.190">
    <property type="entry name" value="LCP protein"/>
    <property type="match status" value="1"/>
</dbReference>
<evidence type="ECO:0000256" key="3">
    <source>
        <dbReference type="SAM" id="Phobius"/>
    </source>
</evidence>
<keyword evidence="3" id="KW-0472">Membrane</keyword>
<proteinExistence type="inferred from homology"/>
<feature type="region of interest" description="Disordered" evidence="2">
    <location>
        <begin position="355"/>
        <end position="429"/>
    </location>
</feature>
<protein>
    <submittedName>
        <fullName evidence="5">LCP family protein</fullName>
    </submittedName>
</protein>
<feature type="transmembrane region" description="Helical" evidence="3">
    <location>
        <begin position="31"/>
        <end position="55"/>
    </location>
</feature>
<dbReference type="PANTHER" id="PTHR33392">
    <property type="entry name" value="POLYISOPRENYL-TEICHOIC ACID--PEPTIDOGLYCAN TEICHOIC ACID TRANSFERASE TAGU"/>
    <property type="match status" value="1"/>
</dbReference>
<name>A0A6G6W805_9ACTN</name>
<gene>
    <name evidence="5" type="ORF">G5V58_00610</name>
</gene>
<evidence type="ECO:0000313" key="5">
    <source>
        <dbReference type="EMBL" id="QIG41468.1"/>
    </source>
</evidence>
<evidence type="ECO:0000256" key="2">
    <source>
        <dbReference type="SAM" id="MobiDB-lite"/>
    </source>
</evidence>
<keyword evidence="6" id="KW-1185">Reference proteome</keyword>
<feature type="compositionally biased region" description="Basic residues" evidence="2">
    <location>
        <begin position="18"/>
        <end position="27"/>
    </location>
</feature>
<dbReference type="NCBIfam" id="TIGR00350">
    <property type="entry name" value="lytR_cpsA_psr"/>
    <property type="match status" value="1"/>
</dbReference>
<feature type="compositionally biased region" description="Pro residues" evidence="2">
    <location>
        <begin position="8"/>
        <end position="17"/>
    </location>
</feature>
<dbReference type="EMBL" id="CP049257">
    <property type="protein sequence ID" value="QIG41468.1"/>
    <property type="molecule type" value="Genomic_DNA"/>
</dbReference>
<dbReference type="Pfam" id="PF03816">
    <property type="entry name" value="LytR_cpsA_psr"/>
    <property type="match status" value="1"/>
</dbReference>
<keyword evidence="3" id="KW-1133">Transmembrane helix</keyword>
<reference evidence="5 6" key="1">
    <citation type="submission" date="2020-02" db="EMBL/GenBank/DDBJ databases">
        <title>Full genome sequence of Nocardioides sp. R-3366.</title>
        <authorList>
            <person name="Im W.-T."/>
        </authorList>
    </citation>
    <scope>NUCLEOTIDE SEQUENCE [LARGE SCALE GENOMIC DNA]</scope>
    <source>
        <strain evidence="5 6">R-3366</strain>
    </source>
</reference>
<keyword evidence="3" id="KW-0812">Transmembrane</keyword>
<dbReference type="KEGG" id="nano:G5V58_00610"/>
<dbReference type="InterPro" id="IPR050922">
    <property type="entry name" value="LytR/CpsA/Psr_CW_biosynth"/>
</dbReference>
<accession>A0A6G6W805</accession>
<dbReference type="AlphaFoldDB" id="A0A6G6W805"/>
<evidence type="ECO:0000259" key="4">
    <source>
        <dbReference type="Pfam" id="PF03816"/>
    </source>
</evidence>
<evidence type="ECO:0000313" key="6">
    <source>
        <dbReference type="Proteomes" id="UP000502996"/>
    </source>
</evidence>